<dbReference type="Proteomes" id="UP000189464">
    <property type="component" value="Chromosome"/>
</dbReference>
<evidence type="ECO:0000313" key="2">
    <source>
        <dbReference type="Proteomes" id="UP000189464"/>
    </source>
</evidence>
<dbReference type="EMBL" id="CP019698">
    <property type="protein sequence ID" value="AQS58732.1"/>
    <property type="molecule type" value="Genomic_DNA"/>
</dbReference>
<protein>
    <submittedName>
        <fullName evidence="1">L-asparaginase</fullName>
    </submittedName>
</protein>
<dbReference type="PANTHER" id="PTHR42110:SF1">
    <property type="entry name" value="L-ASPARAGINASE, PUTATIVE (AFU_ORTHOLOGUE AFUA_3G11890)-RELATED"/>
    <property type="match status" value="1"/>
</dbReference>
<dbReference type="AlphaFoldDB" id="A0A1S6IVE6"/>
<dbReference type="InterPro" id="IPR010349">
    <property type="entry name" value="Asparaginase_II"/>
</dbReference>
<dbReference type="PANTHER" id="PTHR42110">
    <property type="entry name" value="L-ASPARAGINASE, PUTATIVE (AFU_ORTHOLOGUE AFUA_3G11890)-RELATED"/>
    <property type="match status" value="1"/>
</dbReference>
<organism evidence="1 2">
    <name type="scientific">Desulforamulus ferrireducens</name>
    <dbReference type="NCBI Taxonomy" id="1833852"/>
    <lineage>
        <taxon>Bacteria</taxon>
        <taxon>Bacillati</taxon>
        <taxon>Bacillota</taxon>
        <taxon>Clostridia</taxon>
        <taxon>Eubacteriales</taxon>
        <taxon>Peptococcaceae</taxon>
        <taxon>Desulforamulus</taxon>
    </lineage>
</organism>
<name>A0A1S6IVE6_9FIRM</name>
<reference evidence="1 2" key="1">
    <citation type="journal article" date="2016" name="Int. J. Syst. Evol. Microbiol.">
        <title>Desulfotomaculum ferrireducens sp. nov., a moderately thermophilic sulfate-reducing and dissimilatory Fe(III)-reducing bacterium isolated from compost.</title>
        <authorList>
            <person name="Yang G."/>
            <person name="Guo J."/>
            <person name="Zhuang L."/>
            <person name="Yuan Y."/>
            <person name="Zhou S."/>
        </authorList>
    </citation>
    <scope>NUCLEOTIDE SEQUENCE [LARGE SCALE GENOMIC DNA]</scope>
    <source>
        <strain evidence="1 2">GSS09</strain>
    </source>
</reference>
<proteinExistence type="predicted"/>
<dbReference type="Pfam" id="PF06089">
    <property type="entry name" value="Asparaginase_II"/>
    <property type="match status" value="1"/>
</dbReference>
<sequence>MLWWEGKKVSELLVNVVRGGLVESQHRGHLVVTDRDGREAFSLGNPNHVTYWRSAAKPFQALPLLEHQVVEKFNLSGPELALFASSHGGEEQHLAVLRQLLAKLGLSEADLNCGISAPMHLPSAHKLLTSGHKFSVLNNPCSGKHSGMLALTLLLGAPLTDYIKPGHPVQQEMLRTICQCTSLSPEEIHLGIDGCGVPVFGLPLRHMAMAYARLSLPEGYFEPDRVKALNLIRQAMTQHPFYVAGTNRFDTILMEVTNGKIVAKIGSEGVYCLGIVEQGVGLALKIEDGNRRAIDPVVIQVLKKLGYLNNDEFKQLEHLWRPILKNHRGDEIGYLEVVF</sequence>
<keyword evidence="2" id="KW-1185">Reference proteome</keyword>
<accession>A0A1S6IVE6</accession>
<gene>
    <name evidence="1" type="ORF">B0537_06325</name>
</gene>
<dbReference type="KEGG" id="dfg:B0537_06325"/>
<evidence type="ECO:0000313" key="1">
    <source>
        <dbReference type="EMBL" id="AQS58732.1"/>
    </source>
</evidence>